<dbReference type="Proteomes" id="UP000011713">
    <property type="component" value="Unassembled WGS sequence"/>
</dbReference>
<reference evidence="2" key="2">
    <citation type="submission" date="2015-06" db="UniProtKB">
        <authorList>
            <consortium name="EnsemblProtists"/>
        </authorList>
    </citation>
    <scope>IDENTIFICATION</scope>
    <source>
        <strain evidence="2">Emoy2</strain>
    </source>
</reference>
<dbReference type="EMBL" id="JH598083">
    <property type="status" value="NOT_ANNOTATED_CDS"/>
    <property type="molecule type" value="Genomic_DNA"/>
</dbReference>
<dbReference type="eggNOG" id="ENOG502QQIR">
    <property type="taxonomic scope" value="Eukaryota"/>
</dbReference>
<feature type="domain" description="Protein NO VEIN C-terminal" evidence="1">
    <location>
        <begin position="340"/>
        <end position="429"/>
    </location>
</feature>
<dbReference type="STRING" id="559515.M4BB48"/>
<dbReference type="PANTHER" id="PTHR32387">
    <property type="entry name" value="WU:FJ29H11"/>
    <property type="match status" value="1"/>
</dbReference>
<sequence length="455" mass="50805">MLGLFAWNYFVNISASEEGNSEATRVHKFLTKFCGMKSLKEHLQYEVSVLSTQRLASEAFHLKIRTAFALAQRCLFHNHRQLYNRLHHDSIAKLASELQCVLVDGQDGFQVVYRVGNSFSVRRGVNSLSRCFLDVQKNTLYLSFVTGDEEASALSVVLMELSRKLSGSQVAASVANVLYLSLMQPDTFLREQWLVETQLLPPLSASEAGSLWVDHCSSTCTLSGASGHKRALEDIEDGEIAAENGLVKKCFAVQQNYIEQRDTSLSSTSYTATDGEKYDMQAQRLPYPPLPPQPANGNAGGAQYHMPLPASSFSGPTTQSLSLSNTMTKEERVAIGRWGEEYVFNQLKQQQADNESNLTVEWMNEMEESGLPYDLTLSTGNKVVEFIEVKSTRTMEKGVFEISMNELDQAAIHGSTYCIYRVFNAGNSALCRVIRMKNPVSLVRQRKIQLALIMQ</sequence>
<evidence type="ECO:0000313" key="3">
    <source>
        <dbReference type="Proteomes" id="UP000011713"/>
    </source>
</evidence>
<dbReference type="Pfam" id="PF13020">
    <property type="entry name" value="NOV_C"/>
    <property type="match status" value="1"/>
</dbReference>
<evidence type="ECO:0000259" key="1">
    <source>
        <dbReference type="Pfam" id="PF13020"/>
    </source>
</evidence>
<dbReference type="InterPro" id="IPR052957">
    <property type="entry name" value="Auxin_embryo_med"/>
</dbReference>
<name>M4BB48_HYAAE</name>
<dbReference type="AlphaFoldDB" id="M4BB48"/>
<dbReference type="InParanoid" id="M4BB48"/>
<dbReference type="PANTHER" id="PTHR32387:SF0">
    <property type="entry name" value="PROTEIN NO VEIN"/>
    <property type="match status" value="1"/>
</dbReference>
<accession>M4BB48</accession>
<dbReference type="EnsemblProtists" id="HpaT803510">
    <property type="protein sequence ID" value="HpaP803510"/>
    <property type="gene ID" value="HpaG803510"/>
</dbReference>
<reference evidence="3" key="1">
    <citation type="journal article" date="2010" name="Science">
        <title>Signatures of adaptation to obligate biotrophy in the Hyaloperonospora arabidopsidis genome.</title>
        <authorList>
            <person name="Baxter L."/>
            <person name="Tripathy S."/>
            <person name="Ishaque N."/>
            <person name="Boot N."/>
            <person name="Cabral A."/>
            <person name="Kemen E."/>
            <person name="Thines M."/>
            <person name="Ah-Fong A."/>
            <person name="Anderson R."/>
            <person name="Badejoko W."/>
            <person name="Bittner-Eddy P."/>
            <person name="Boore J.L."/>
            <person name="Chibucos M.C."/>
            <person name="Coates M."/>
            <person name="Dehal P."/>
            <person name="Delehaunty K."/>
            <person name="Dong S."/>
            <person name="Downton P."/>
            <person name="Dumas B."/>
            <person name="Fabro G."/>
            <person name="Fronick C."/>
            <person name="Fuerstenberg S.I."/>
            <person name="Fulton L."/>
            <person name="Gaulin E."/>
            <person name="Govers F."/>
            <person name="Hughes L."/>
            <person name="Humphray S."/>
            <person name="Jiang R.H."/>
            <person name="Judelson H."/>
            <person name="Kamoun S."/>
            <person name="Kyung K."/>
            <person name="Meijer H."/>
            <person name="Minx P."/>
            <person name="Morris P."/>
            <person name="Nelson J."/>
            <person name="Phuntumart V."/>
            <person name="Qutob D."/>
            <person name="Rehmany A."/>
            <person name="Rougon-Cardoso A."/>
            <person name="Ryden P."/>
            <person name="Torto-Alalibo T."/>
            <person name="Studholme D."/>
            <person name="Wang Y."/>
            <person name="Win J."/>
            <person name="Wood J."/>
            <person name="Clifton S.W."/>
            <person name="Rogers J."/>
            <person name="Van den Ackerveken G."/>
            <person name="Jones J.D."/>
            <person name="McDowell J.M."/>
            <person name="Beynon J."/>
            <person name="Tyler B.M."/>
        </authorList>
    </citation>
    <scope>NUCLEOTIDE SEQUENCE [LARGE SCALE GENOMIC DNA]</scope>
    <source>
        <strain evidence="3">Emoy2</strain>
    </source>
</reference>
<keyword evidence="3" id="KW-1185">Reference proteome</keyword>
<dbReference type="InterPro" id="IPR024975">
    <property type="entry name" value="NOV_C"/>
</dbReference>
<protein>
    <recommendedName>
        <fullName evidence="1">Protein NO VEIN C-terminal domain-containing protein</fullName>
    </recommendedName>
</protein>
<dbReference type="HOGENOM" id="CLU_601958_0_0_1"/>
<proteinExistence type="predicted"/>
<evidence type="ECO:0000313" key="2">
    <source>
        <dbReference type="EnsemblProtists" id="HpaP803510"/>
    </source>
</evidence>
<organism evidence="2 3">
    <name type="scientific">Hyaloperonospora arabidopsidis (strain Emoy2)</name>
    <name type="common">Downy mildew agent</name>
    <name type="synonym">Peronospora arabidopsidis</name>
    <dbReference type="NCBI Taxonomy" id="559515"/>
    <lineage>
        <taxon>Eukaryota</taxon>
        <taxon>Sar</taxon>
        <taxon>Stramenopiles</taxon>
        <taxon>Oomycota</taxon>
        <taxon>Peronosporomycetes</taxon>
        <taxon>Peronosporales</taxon>
        <taxon>Peronosporaceae</taxon>
        <taxon>Hyaloperonospora</taxon>
    </lineage>
</organism>
<dbReference type="VEuPathDB" id="FungiDB:HpaG803510"/>